<feature type="compositionally biased region" description="Pro residues" evidence="1">
    <location>
        <begin position="51"/>
        <end position="68"/>
    </location>
</feature>
<feature type="region of interest" description="Disordered" evidence="1">
    <location>
        <begin position="1"/>
        <end position="132"/>
    </location>
</feature>
<feature type="domain" description="PX" evidence="2">
    <location>
        <begin position="359"/>
        <end position="525"/>
    </location>
</feature>
<dbReference type="SUPFAM" id="SSF64268">
    <property type="entry name" value="PX domain"/>
    <property type="match status" value="1"/>
</dbReference>
<organism evidence="3 4">
    <name type="scientific">Apiotrichum porosum</name>
    <dbReference type="NCBI Taxonomy" id="105984"/>
    <lineage>
        <taxon>Eukaryota</taxon>
        <taxon>Fungi</taxon>
        <taxon>Dikarya</taxon>
        <taxon>Basidiomycota</taxon>
        <taxon>Agaricomycotina</taxon>
        <taxon>Tremellomycetes</taxon>
        <taxon>Trichosporonales</taxon>
        <taxon>Trichosporonaceae</taxon>
        <taxon>Apiotrichum</taxon>
    </lineage>
</organism>
<dbReference type="Gene3D" id="3.30.1520.10">
    <property type="entry name" value="Phox-like domain"/>
    <property type="match status" value="1"/>
</dbReference>
<dbReference type="EMBL" id="RSCE01000002">
    <property type="protein sequence ID" value="RSH85867.1"/>
    <property type="molecule type" value="Genomic_DNA"/>
</dbReference>
<dbReference type="InterPro" id="IPR024555">
    <property type="entry name" value="PX-associated"/>
</dbReference>
<dbReference type="Pfam" id="PF12825">
    <property type="entry name" value="DUF3818"/>
    <property type="match status" value="1"/>
</dbReference>
<dbReference type="Proteomes" id="UP000279236">
    <property type="component" value="Unassembled WGS sequence"/>
</dbReference>
<evidence type="ECO:0000313" key="3">
    <source>
        <dbReference type="EMBL" id="RSH85867.1"/>
    </source>
</evidence>
<dbReference type="PANTHER" id="PTHR47185">
    <property type="entry name" value="PX DOMAIN-CONTAINING PROTEIN YPR097W"/>
    <property type="match status" value="1"/>
</dbReference>
<sequence length="692" mass="75645">MADQDHSNLPYKPRQRRARPDRPLPAPPPEEDAWRTTTGIENNFDGDYMSPPSPPRAPAQPTYQPPPIESLSIAEDKAGGNGDAPESSLAEAMATSLGGGGGDSAAAPAPRPPRPAAAPRVRPPVPKTNAQYSSAHINPYHTTLPSGDLVPPTILTPLRAHYLKKSLVNMQIAYEINMITDPVLGANALGLLGPPFVLPDAAKEHVAARVGSEAVPSASDMGDLPFLRFMFHQFLLPFPFLAAAPPSFWSAKVQPFLSSFLATTGMVTHSTLTPDEQDVAESLMTKDERKEAEERRKLWVKVEKHLGLMIGVGIKLDGGEEVVRISQSELRRIEATQQTRHKKWADKHPQLAEAIMFDVNVVGVRAVVEKGRVRSRSHEEFIIRTQRSGVHDVFVSRRYGDFRRLAEELRAHFPEAPLPNPPPKNKTVSTAPPATAQGYSAYNPMRMIYGSGVSPSPSGASTPKAGAPPTPGLDEQPESPLSPGPLSRERNRLTLRAYLGAILAIPEIANSPIMRSFLLSQPTTLTPPEAADIQRRLEADAVREEGRKRFREEAERRVEALREGLSQFKGDVLTKEGGLKGVFEVVRRVERVEDLPPAERSVLEWGRISLAATIFQIYVASDTASDSLAGLKRLHGIMPYFVLKGILKISNPMAMIRGELAHGIVSQADIQAFWTSSSRVRLAARVFSRGGF</sequence>
<dbReference type="InterPro" id="IPR047168">
    <property type="entry name" value="LEC1-like"/>
</dbReference>
<dbReference type="RefSeq" id="XP_028478652.1">
    <property type="nucleotide sequence ID" value="XM_028619680.1"/>
</dbReference>
<dbReference type="PROSITE" id="PS50195">
    <property type="entry name" value="PX"/>
    <property type="match status" value="1"/>
</dbReference>
<dbReference type="Pfam" id="PF00787">
    <property type="entry name" value="PX"/>
    <property type="match status" value="1"/>
</dbReference>
<dbReference type="STRING" id="105984.A0A427Y471"/>
<dbReference type="InterPro" id="IPR024554">
    <property type="entry name" value="LEC1-like_C"/>
</dbReference>
<feature type="compositionally biased region" description="Pro residues" evidence="1">
    <location>
        <begin position="109"/>
        <end position="126"/>
    </location>
</feature>
<protein>
    <recommendedName>
        <fullName evidence="2">PX domain-containing protein</fullName>
    </recommendedName>
</protein>
<dbReference type="SMART" id="SM00312">
    <property type="entry name" value="PX"/>
    <property type="match status" value="1"/>
</dbReference>
<name>A0A427Y471_9TREE</name>
<gene>
    <name evidence="3" type="ORF">EHS24_004048</name>
</gene>
<evidence type="ECO:0000256" key="1">
    <source>
        <dbReference type="SAM" id="MobiDB-lite"/>
    </source>
</evidence>
<dbReference type="InterPro" id="IPR001683">
    <property type="entry name" value="PX_dom"/>
</dbReference>
<dbReference type="OrthoDB" id="2117459at2759"/>
<dbReference type="GeneID" id="39588591"/>
<comment type="caution">
    <text evidence="3">The sequence shown here is derived from an EMBL/GenBank/DDBJ whole genome shotgun (WGS) entry which is preliminary data.</text>
</comment>
<proteinExistence type="predicted"/>
<reference evidence="3 4" key="1">
    <citation type="submission" date="2018-11" db="EMBL/GenBank/DDBJ databases">
        <title>Genome sequence of Apiotrichum porosum DSM 27194.</title>
        <authorList>
            <person name="Aliyu H."/>
            <person name="Gorte O."/>
            <person name="Ochsenreither K."/>
        </authorList>
    </citation>
    <scope>NUCLEOTIDE SEQUENCE [LARGE SCALE GENOMIC DNA]</scope>
    <source>
        <strain evidence="3 4">DSM 27194</strain>
    </source>
</reference>
<feature type="region of interest" description="Disordered" evidence="1">
    <location>
        <begin position="450"/>
        <end position="488"/>
    </location>
</feature>
<feature type="compositionally biased region" description="Polar residues" evidence="1">
    <location>
        <begin position="426"/>
        <end position="437"/>
    </location>
</feature>
<evidence type="ECO:0000259" key="2">
    <source>
        <dbReference type="PROSITE" id="PS50195"/>
    </source>
</evidence>
<feature type="compositionally biased region" description="Low complexity" evidence="1">
    <location>
        <begin position="450"/>
        <end position="463"/>
    </location>
</feature>
<evidence type="ECO:0000313" key="4">
    <source>
        <dbReference type="Proteomes" id="UP000279236"/>
    </source>
</evidence>
<dbReference type="AlphaFoldDB" id="A0A427Y471"/>
<dbReference type="Pfam" id="PF12828">
    <property type="entry name" value="PXB"/>
    <property type="match status" value="1"/>
</dbReference>
<dbReference type="InterPro" id="IPR036871">
    <property type="entry name" value="PX_dom_sf"/>
</dbReference>
<dbReference type="PANTHER" id="PTHR47185:SF1">
    <property type="entry name" value="PX DOMAIN-CONTAINING PROTEIN YPR097W"/>
    <property type="match status" value="1"/>
</dbReference>
<accession>A0A427Y471</accession>
<dbReference type="GO" id="GO:0035091">
    <property type="term" value="F:phosphatidylinositol binding"/>
    <property type="evidence" value="ECO:0007669"/>
    <property type="project" value="InterPro"/>
</dbReference>
<keyword evidence="4" id="KW-1185">Reference proteome</keyword>
<feature type="region of interest" description="Disordered" evidence="1">
    <location>
        <begin position="413"/>
        <end position="437"/>
    </location>
</feature>